<dbReference type="InterPro" id="IPR019734">
    <property type="entry name" value="TPR_rpt"/>
</dbReference>
<protein>
    <recommendedName>
        <fullName evidence="5">Tetratricopeptide repeat protein</fullName>
    </recommendedName>
</protein>
<dbReference type="Pfam" id="PF13181">
    <property type="entry name" value="TPR_8"/>
    <property type="match status" value="1"/>
</dbReference>
<name>A0A943HIH6_9FIRM</name>
<reference evidence="3" key="1">
    <citation type="submission" date="2021-02" db="EMBL/GenBank/DDBJ databases">
        <title>Infant gut strain persistence is associated with maternal origin, phylogeny, and functional potential including surface adhesion and iron acquisition.</title>
        <authorList>
            <person name="Lou Y.C."/>
        </authorList>
    </citation>
    <scope>NUCLEOTIDE SEQUENCE</scope>
    <source>
        <strain evidence="3">L3_101_000M1_dasL3_101_000M1_concoct_87</strain>
    </source>
</reference>
<evidence type="ECO:0000256" key="2">
    <source>
        <dbReference type="SAM" id="Phobius"/>
    </source>
</evidence>
<sequence>MPTQPQKRKINPLAIIAIILILLALGMLFLIFAPGPRMKWALTMGEKYLTDCEYTQAVTMFSRAIRVDDRSEPAYWGRAQAYVQLGDSAAATSDLTYIIDEIGTENADVYLTRADLYMDMGDTDAAQADLTAAASLGADMTAQASRLEALTRITVSLPTQIVNYDQLTGGTATLQYNADGALTDYTETYAYNGYTRTYTYDEHGNITSDSGLGQTYTNTYDEDGNLLTRQAYNPDLFYTESYTYDDHGNVTHYDTDKPLESGNVTDWTYTYDDQGRITSKTGYLIGHVAATYTYTYTDEDYTEESDYWVYDSRTHTYRTYSPEGVLRKEEVYTQYEGVDEYKTEETSYDYGKPFLTSYYDENGNVTAQKLWNYNVVDQKPQVITLHDVSQLENGFARYELDESGSGYYDFGDLAGAESVTNYTYTYDDDGNIIARTAYTDGVLTEEITYTVAKVPKDYSFDTVTEADYKYKEYVMAD</sequence>
<dbReference type="SUPFAM" id="SSF48452">
    <property type="entry name" value="TPR-like"/>
    <property type="match status" value="1"/>
</dbReference>
<keyword evidence="2" id="KW-1133">Transmembrane helix</keyword>
<comment type="caution">
    <text evidence="3">The sequence shown here is derived from an EMBL/GenBank/DDBJ whole genome shotgun (WGS) entry which is preliminary data.</text>
</comment>
<dbReference type="Gene3D" id="3.90.930.1">
    <property type="match status" value="1"/>
</dbReference>
<feature type="transmembrane region" description="Helical" evidence="2">
    <location>
        <begin position="12"/>
        <end position="33"/>
    </location>
</feature>
<organism evidence="3 4">
    <name type="scientific">Subdoligranulum variabile</name>
    <dbReference type="NCBI Taxonomy" id="214851"/>
    <lineage>
        <taxon>Bacteria</taxon>
        <taxon>Bacillati</taxon>
        <taxon>Bacillota</taxon>
        <taxon>Clostridia</taxon>
        <taxon>Eubacteriales</taxon>
        <taxon>Oscillospiraceae</taxon>
        <taxon>Subdoligranulum</taxon>
    </lineage>
</organism>
<dbReference type="AlphaFoldDB" id="A0A943HIH6"/>
<keyword evidence="1" id="KW-0802">TPR repeat</keyword>
<feature type="repeat" description="TPR" evidence="1">
    <location>
        <begin position="38"/>
        <end position="71"/>
    </location>
</feature>
<proteinExistence type="predicted"/>
<dbReference type="EMBL" id="JAGZGG010000029">
    <property type="protein sequence ID" value="MBS5333094.1"/>
    <property type="molecule type" value="Genomic_DNA"/>
</dbReference>
<dbReference type="PROSITE" id="PS50005">
    <property type="entry name" value="TPR"/>
    <property type="match status" value="1"/>
</dbReference>
<evidence type="ECO:0008006" key="5">
    <source>
        <dbReference type="Google" id="ProtNLM"/>
    </source>
</evidence>
<dbReference type="Gene3D" id="1.25.40.10">
    <property type="entry name" value="Tetratricopeptide repeat domain"/>
    <property type="match status" value="1"/>
</dbReference>
<gene>
    <name evidence="3" type="ORF">KHY36_11280</name>
</gene>
<keyword evidence="2" id="KW-0472">Membrane</keyword>
<evidence type="ECO:0000256" key="1">
    <source>
        <dbReference type="PROSITE-ProRule" id="PRU00339"/>
    </source>
</evidence>
<dbReference type="InterPro" id="IPR011990">
    <property type="entry name" value="TPR-like_helical_dom_sf"/>
</dbReference>
<dbReference type="Proteomes" id="UP000759273">
    <property type="component" value="Unassembled WGS sequence"/>
</dbReference>
<keyword evidence="2" id="KW-0812">Transmembrane</keyword>
<evidence type="ECO:0000313" key="3">
    <source>
        <dbReference type="EMBL" id="MBS5333094.1"/>
    </source>
</evidence>
<evidence type="ECO:0000313" key="4">
    <source>
        <dbReference type="Proteomes" id="UP000759273"/>
    </source>
</evidence>
<accession>A0A943HIH6</accession>